<evidence type="ECO:0000313" key="2">
    <source>
        <dbReference type="EMBL" id="TFW11181.1"/>
    </source>
</evidence>
<evidence type="ECO:0000259" key="1">
    <source>
        <dbReference type="Pfam" id="PF13474"/>
    </source>
</evidence>
<dbReference type="InterPro" id="IPR032710">
    <property type="entry name" value="NTF2-like_dom_sf"/>
</dbReference>
<feature type="domain" description="SnoaL-like" evidence="1">
    <location>
        <begin position="28"/>
        <end position="140"/>
    </location>
</feature>
<name>A0A4Y9RSB0_9CAUL</name>
<dbReference type="EMBL" id="SPVH01000007">
    <property type="protein sequence ID" value="TFW11181.1"/>
    <property type="molecule type" value="Genomic_DNA"/>
</dbReference>
<gene>
    <name evidence="2" type="ORF">EGY25_16080</name>
</gene>
<dbReference type="AlphaFoldDB" id="A0A4Y9RSB0"/>
<keyword evidence="3" id="KW-1185">Reference proteome</keyword>
<dbReference type="Pfam" id="PF13474">
    <property type="entry name" value="SnoaL_3"/>
    <property type="match status" value="1"/>
</dbReference>
<organism evidence="2 3">
    <name type="scientific">Brevundimonas intermedia</name>
    <dbReference type="NCBI Taxonomy" id="74315"/>
    <lineage>
        <taxon>Bacteria</taxon>
        <taxon>Pseudomonadati</taxon>
        <taxon>Pseudomonadota</taxon>
        <taxon>Alphaproteobacteria</taxon>
        <taxon>Caulobacterales</taxon>
        <taxon>Caulobacteraceae</taxon>
        <taxon>Brevundimonas</taxon>
    </lineage>
</organism>
<sequence length="158" mass="17244">MIALFAALALSASPMQDSDDPAVAAGVVLDRMHEAASRADGDAYFDLFTPDARFIGTDATERWSLAEFRAYATPFFSRGKGWTYRPHDRVATLAPGDCRCIVWFDELLDNDAYGLTRGSGVLRLTDEGWKIEQYVLSFTVPNDKAKGVVGLIAEGSAD</sequence>
<dbReference type="InterPro" id="IPR037401">
    <property type="entry name" value="SnoaL-like"/>
</dbReference>
<evidence type="ECO:0000313" key="3">
    <source>
        <dbReference type="Proteomes" id="UP000298216"/>
    </source>
</evidence>
<accession>A0A4Y9RSB0</accession>
<dbReference type="OrthoDB" id="271716at2"/>
<dbReference type="RefSeq" id="WP_135196006.1">
    <property type="nucleotide sequence ID" value="NZ_SPVH01000007.1"/>
</dbReference>
<dbReference type="Gene3D" id="3.10.450.50">
    <property type="match status" value="1"/>
</dbReference>
<comment type="caution">
    <text evidence="2">The sequence shown here is derived from an EMBL/GenBank/DDBJ whole genome shotgun (WGS) entry which is preliminary data.</text>
</comment>
<protein>
    <submittedName>
        <fullName evidence="2">Protein with SnoaL 3 domain, NTF 2 superfamily</fullName>
    </submittedName>
</protein>
<dbReference type="Proteomes" id="UP000298216">
    <property type="component" value="Unassembled WGS sequence"/>
</dbReference>
<reference evidence="2 3" key="1">
    <citation type="submission" date="2019-03" db="EMBL/GenBank/DDBJ databases">
        <title>Draft genome of Brevundimonas sp. a heavy metal resistant soil bacteria.</title>
        <authorList>
            <person name="Soto J."/>
        </authorList>
    </citation>
    <scope>NUCLEOTIDE SEQUENCE [LARGE SCALE GENOMIC DNA]</scope>
    <source>
        <strain evidence="2 3">B-10</strain>
    </source>
</reference>
<proteinExistence type="predicted"/>
<dbReference type="SUPFAM" id="SSF54427">
    <property type="entry name" value="NTF2-like"/>
    <property type="match status" value="1"/>
</dbReference>